<name>A0AAN8VAY8_9MAGN</name>
<dbReference type="EMBL" id="JBAMMX010000011">
    <property type="protein sequence ID" value="KAK6930830.1"/>
    <property type="molecule type" value="Genomic_DNA"/>
</dbReference>
<sequence>IFGRLKEMEVTGGNWAMSVSRKNSGSSQVGNTLYRARNRKYSNNNVRGMEFESDWTRNRKSLAHTALVIRPATSFMPWSCKIPIGDGFHEFL</sequence>
<feature type="non-terminal residue" evidence="1">
    <location>
        <position position="1"/>
    </location>
</feature>
<protein>
    <submittedName>
        <fullName evidence="1">Uncharacterized protein</fullName>
    </submittedName>
</protein>
<proteinExistence type="predicted"/>
<keyword evidence="2" id="KW-1185">Reference proteome</keyword>
<reference evidence="1 2" key="1">
    <citation type="submission" date="2023-12" db="EMBL/GenBank/DDBJ databases">
        <title>A high-quality genome assembly for Dillenia turbinata (Dilleniales).</title>
        <authorList>
            <person name="Chanderbali A."/>
        </authorList>
    </citation>
    <scope>NUCLEOTIDE SEQUENCE [LARGE SCALE GENOMIC DNA]</scope>
    <source>
        <strain evidence="1">LSX21</strain>
        <tissue evidence="1">Leaf</tissue>
    </source>
</reference>
<dbReference type="AlphaFoldDB" id="A0AAN8VAY8"/>
<accession>A0AAN8VAY8</accession>
<evidence type="ECO:0000313" key="1">
    <source>
        <dbReference type="EMBL" id="KAK6930830.1"/>
    </source>
</evidence>
<organism evidence="1 2">
    <name type="scientific">Dillenia turbinata</name>
    <dbReference type="NCBI Taxonomy" id="194707"/>
    <lineage>
        <taxon>Eukaryota</taxon>
        <taxon>Viridiplantae</taxon>
        <taxon>Streptophyta</taxon>
        <taxon>Embryophyta</taxon>
        <taxon>Tracheophyta</taxon>
        <taxon>Spermatophyta</taxon>
        <taxon>Magnoliopsida</taxon>
        <taxon>eudicotyledons</taxon>
        <taxon>Gunneridae</taxon>
        <taxon>Pentapetalae</taxon>
        <taxon>Dilleniales</taxon>
        <taxon>Dilleniaceae</taxon>
        <taxon>Dillenia</taxon>
    </lineage>
</organism>
<evidence type="ECO:0000313" key="2">
    <source>
        <dbReference type="Proteomes" id="UP001370490"/>
    </source>
</evidence>
<gene>
    <name evidence="1" type="ORF">RJ641_002623</name>
</gene>
<comment type="caution">
    <text evidence="1">The sequence shown here is derived from an EMBL/GenBank/DDBJ whole genome shotgun (WGS) entry which is preliminary data.</text>
</comment>
<dbReference type="Proteomes" id="UP001370490">
    <property type="component" value="Unassembled WGS sequence"/>
</dbReference>